<name>A0ABN1U9P0_9ACTN</name>
<reference evidence="2 3" key="1">
    <citation type="journal article" date="2019" name="Int. J. Syst. Evol. Microbiol.">
        <title>The Global Catalogue of Microorganisms (GCM) 10K type strain sequencing project: providing services to taxonomists for standard genome sequencing and annotation.</title>
        <authorList>
            <consortium name="The Broad Institute Genomics Platform"/>
            <consortium name="The Broad Institute Genome Sequencing Center for Infectious Disease"/>
            <person name="Wu L."/>
            <person name="Ma J."/>
        </authorList>
    </citation>
    <scope>NUCLEOTIDE SEQUENCE [LARGE SCALE GENOMIC DNA]</scope>
    <source>
        <strain evidence="2 3">JCM 13002</strain>
    </source>
</reference>
<keyword evidence="3" id="KW-1185">Reference proteome</keyword>
<dbReference type="Pfam" id="PF22481">
    <property type="entry name" value="DUF6985"/>
    <property type="match status" value="1"/>
</dbReference>
<dbReference type="Proteomes" id="UP001499987">
    <property type="component" value="Unassembled WGS sequence"/>
</dbReference>
<proteinExistence type="predicted"/>
<dbReference type="RefSeq" id="WP_344628556.1">
    <property type="nucleotide sequence ID" value="NZ_BAAALD010000212.1"/>
</dbReference>
<gene>
    <name evidence="2" type="ORF">GCM10009663_78210</name>
</gene>
<sequence length="176" mass="19109">MEIPGFGLVTVDADFGDYVSSPLAVPVFGDALCQFVVAGYDDDDARVDFETAINAFLGLDESALKSASVPVFQYYLDVKAEVGGDEDFVSIAGPDDVWSHVRPGGEVSVQREDAHGDRQVYVSVECQCAWEPEHGLQIVFRHGCSVSKVGPFDSHLTNVSAFDRADLADVVYHRFG</sequence>
<protein>
    <recommendedName>
        <fullName evidence="1">DUF6985 domain-containing protein</fullName>
    </recommendedName>
</protein>
<evidence type="ECO:0000259" key="1">
    <source>
        <dbReference type="Pfam" id="PF22481"/>
    </source>
</evidence>
<evidence type="ECO:0000313" key="3">
    <source>
        <dbReference type="Proteomes" id="UP001499987"/>
    </source>
</evidence>
<organism evidence="2 3">
    <name type="scientific">Kitasatospora arboriphila</name>
    <dbReference type="NCBI Taxonomy" id="258052"/>
    <lineage>
        <taxon>Bacteria</taxon>
        <taxon>Bacillati</taxon>
        <taxon>Actinomycetota</taxon>
        <taxon>Actinomycetes</taxon>
        <taxon>Kitasatosporales</taxon>
        <taxon>Streptomycetaceae</taxon>
        <taxon>Kitasatospora</taxon>
    </lineage>
</organism>
<dbReference type="EMBL" id="BAAALD010000212">
    <property type="protein sequence ID" value="GAA1130191.1"/>
    <property type="molecule type" value="Genomic_DNA"/>
</dbReference>
<dbReference type="InterPro" id="IPR054254">
    <property type="entry name" value="DUF6985"/>
</dbReference>
<feature type="domain" description="DUF6985" evidence="1">
    <location>
        <begin position="6"/>
        <end position="156"/>
    </location>
</feature>
<evidence type="ECO:0000313" key="2">
    <source>
        <dbReference type="EMBL" id="GAA1130191.1"/>
    </source>
</evidence>
<comment type="caution">
    <text evidence="2">The sequence shown here is derived from an EMBL/GenBank/DDBJ whole genome shotgun (WGS) entry which is preliminary data.</text>
</comment>
<accession>A0ABN1U9P0</accession>